<proteinExistence type="predicted"/>
<name>A0A0A9E518_ARUDO</name>
<accession>A0A0A9E518</accession>
<sequence length="47" mass="5596">MSYEACKFCVVYRSDKKFIVLMRLYLPKQGQKDPSITREQCYSKLVT</sequence>
<evidence type="ECO:0000313" key="1">
    <source>
        <dbReference type="EMBL" id="JAD93000.1"/>
    </source>
</evidence>
<reference evidence="1" key="1">
    <citation type="submission" date="2014-09" db="EMBL/GenBank/DDBJ databases">
        <authorList>
            <person name="Magalhaes I.L.F."/>
            <person name="Oliveira U."/>
            <person name="Santos F.R."/>
            <person name="Vidigal T.H.D.A."/>
            <person name="Brescovit A.D."/>
            <person name="Santos A.J."/>
        </authorList>
    </citation>
    <scope>NUCLEOTIDE SEQUENCE</scope>
    <source>
        <tissue evidence="1">Shoot tissue taken approximately 20 cm above the soil surface</tissue>
    </source>
</reference>
<dbReference type="AlphaFoldDB" id="A0A0A9E518"/>
<protein>
    <submittedName>
        <fullName evidence="1">Uncharacterized protein</fullName>
    </submittedName>
</protein>
<organism evidence="1">
    <name type="scientific">Arundo donax</name>
    <name type="common">Giant reed</name>
    <name type="synonym">Donax arundinaceus</name>
    <dbReference type="NCBI Taxonomy" id="35708"/>
    <lineage>
        <taxon>Eukaryota</taxon>
        <taxon>Viridiplantae</taxon>
        <taxon>Streptophyta</taxon>
        <taxon>Embryophyta</taxon>
        <taxon>Tracheophyta</taxon>
        <taxon>Spermatophyta</taxon>
        <taxon>Magnoliopsida</taxon>
        <taxon>Liliopsida</taxon>
        <taxon>Poales</taxon>
        <taxon>Poaceae</taxon>
        <taxon>PACMAD clade</taxon>
        <taxon>Arundinoideae</taxon>
        <taxon>Arundineae</taxon>
        <taxon>Arundo</taxon>
    </lineage>
</organism>
<reference evidence="1" key="2">
    <citation type="journal article" date="2015" name="Data Brief">
        <title>Shoot transcriptome of the giant reed, Arundo donax.</title>
        <authorList>
            <person name="Barrero R.A."/>
            <person name="Guerrero F.D."/>
            <person name="Moolhuijzen P."/>
            <person name="Goolsby J.A."/>
            <person name="Tidwell J."/>
            <person name="Bellgard S.E."/>
            <person name="Bellgard M.I."/>
        </authorList>
    </citation>
    <scope>NUCLEOTIDE SEQUENCE</scope>
    <source>
        <tissue evidence="1">Shoot tissue taken approximately 20 cm above the soil surface</tissue>
    </source>
</reference>
<dbReference type="EMBL" id="GBRH01204895">
    <property type="protein sequence ID" value="JAD93000.1"/>
    <property type="molecule type" value="Transcribed_RNA"/>
</dbReference>